<evidence type="ECO:0000313" key="1">
    <source>
        <dbReference type="EMBL" id="GGD70241.1"/>
    </source>
</evidence>
<sequence>MRPVDGAKDITPRRRTSSSELHWIPRTNPRGAAAGQHEWAAVGRDLGEGDWAAIDPLRIRKSKGVRHRFTPAMYFWQRTRSHVWCESQQERWEVLWLDYGGQVDRLWAQPLAIAFGHGSQLPGFSHVPDFLAQFTDGSLGLFDVRPAERVDDEARVQFKETEKICEALGWRYRVLTGYGHLATANLDCLSASRHDRCLPTPTMEALILETARGGRPRGELCRIVSPECPPLACAWIDNMAWRRLLDVDLAVVFSSETVYTTSDSALEGRAA</sequence>
<organism evidence="1 2">
    <name type="scientific">Microbacterium murale</name>
    <dbReference type="NCBI Taxonomy" id="1081040"/>
    <lineage>
        <taxon>Bacteria</taxon>
        <taxon>Bacillati</taxon>
        <taxon>Actinomycetota</taxon>
        <taxon>Actinomycetes</taxon>
        <taxon>Micrococcales</taxon>
        <taxon>Microbacteriaceae</taxon>
        <taxon>Microbacterium</taxon>
    </lineage>
</organism>
<evidence type="ECO:0008006" key="3">
    <source>
        <dbReference type="Google" id="ProtNLM"/>
    </source>
</evidence>
<reference evidence="2" key="1">
    <citation type="journal article" date="2019" name="Int. J. Syst. Evol. Microbiol.">
        <title>The Global Catalogue of Microorganisms (GCM) 10K type strain sequencing project: providing services to taxonomists for standard genome sequencing and annotation.</title>
        <authorList>
            <consortium name="The Broad Institute Genomics Platform"/>
            <consortium name="The Broad Institute Genome Sequencing Center for Infectious Disease"/>
            <person name="Wu L."/>
            <person name="Ma J."/>
        </authorList>
    </citation>
    <scope>NUCLEOTIDE SEQUENCE [LARGE SCALE GENOMIC DNA]</scope>
    <source>
        <strain evidence="2">CCM 7640</strain>
    </source>
</reference>
<dbReference type="EMBL" id="BMCM01000001">
    <property type="protein sequence ID" value="GGD70241.1"/>
    <property type="molecule type" value="Genomic_DNA"/>
</dbReference>
<keyword evidence="2" id="KW-1185">Reference proteome</keyword>
<accession>A0ABQ1RHA7</accession>
<dbReference type="RefSeq" id="WP_268238573.1">
    <property type="nucleotide sequence ID" value="NZ_BMCM01000001.1"/>
</dbReference>
<protein>
    <recommendedName>
        <fullName evidence="3">TnsA-like heteromeric transposase endonuclease subunit</fullName>
    </recommendedName>
</protein>
<dbReference type="NCBIfam" id="NF033179">
    <property type="entry name" value="TnsA_like_Actin"/>
    <property type="match status" value="1"/>
</dbReference>
<evidence type="ECO:0000313" key="2">
    <source>
        <dbReference type="Proteomes" id="UP000629365"/>
    </source>
</evidence>
<dbReference type="Proteomes" id="UP000629365">
    <property type="component" value="Unassembled WGS sequence"/>
</dbReference>
<proteinExistence type="predicted"/>
<comment type="caution">
    <text evidence="1">The sequence shown here is derived from an EMBL/GenBank/DDBJ whole genome shotgun (WGS) entry which is preliminary data.</text>
</comment>
<gene>
    <name evidence="1" type="ORF">GCM10007269_11870</name>
</gene>
<dbReference type="InterPro" id="IPR048000">
    <property type="entry name" value="TnsA-like"/>
</dbReference>
<name>A0ABQ1RHA7_9MICO</name>